<accession>A0ABD0LZ48</accession>
<gene>
    <name evidence="1" type="ORF">BaRGS_00003771</name>
</gene>
<protein>
    <submittedName>
        <fullName evidence="1">Uncharacterized protein</fullName>
    </submittedName>
</protein>
<proteinExistence type="predicted"/>
<dbReference type="Proteomes" id="UP001519460">
    <property type="component" value="Unassembled WGS sequence"/>
</dbReference>
<feature type="non-terminal residue" evidence="1">
    <location>
        <position position="1"/>
    </location>
</feature>
<sequence length="120" mass="12708">NDRVARPCVSSGAAGGRCAVAEAANEWQAAEPVARCCGVCCDTSSAAVTLGLSQQILSWRVLARPQPTSARSRPGVAGAGNQLLQLKYRSTPGRFGSSRLTKREACINVNYVNYEHETLA</sequence>
<dbReference type="AlphaFoldDB" id="A0ABD0LZ48"/>
<organism evidence="1 2">
    <name type="scientific">Batillaria attramentaria</name>
    <dbReference type="NCBI Taxonomy" id="370345"/>
    <lineage>
        <taxon>Eukaryota</taxon>
        <taxon>Metazoa</taxon>
        <taxon>Spiralia</taxon>
        <taxon>Lophotrochozoa</taxon>
        <taxon>Mollusca</taxon>
        <taxon>Gastropoda</taxon>
        <taxon>Caenogastropoda</taxon>
        <taxon>Sorbeoconcha</taxon>
        <taxon>Cerithioidea</taxon>
        <taxon>Batillariidae</taxon>
        <taxon>Batillaria</taxon>
    </lineage>
</organism>
<evidence type="ECO:0000313" key="1">
    <source>
        <dbReference type="EMBL" id="KAK7504743.1"/>
    </source>
</evidence>
<keyword evidence="2" id="KW-1185">Reference proteome</keyword>
<comment type="caution">
    <text evidence="1">The sequence shown here is derived from an EMBL/GenBank/DDBJ whole genome shotgun (WGS) entry which is preliminary data.</text>
</comment>
<name>A0ABD0LZ48_9CAEN</name>
<feature type="non-terminal residue" evidence="1">
    <location>
        <position position="120"/>
    </location>
</feature>
<dbReference type="EMBL" id="JACVVK020000013">
    <property type="protein sequence ID" value="KAK7504743.1"/>
    <property type="molecule type" value="Genomic_DNA"/>
</dbReference>
<reference evidence="1 2" key="1">
    <citation type="journal article" date="2023" name="Sci. Data">
        <title>Genome assembly of the Korean intertidal mud-creeper Batillaria attramentaria.</title>
        <authorList>
            <person name="Patra A.K."/>
            <person name="Ho P.T."/>
            <person name="Jun S."/>
            <person name="Lee S.J."/>
            <person name="Kim Y."/>
            <person name="Won Y.J."/>
        </authorList>
    </citation>
    <scope>NUCLEOTIDE SEQUENCE [LARGE SCALE GENOMIC DNA]</scope>
    <source>
        <strain evidence="1">Wonlab-2016</strain>
    </source>
</reference>
<evidence type="ECO:0000313" key="2">
    <source>
        <dbReference type="Proteomes" id="UP001519460"/>
    </source>
</evidence>